<dbReference type="PRINTS" id="PR00080">
    <property type="entry name" value="SDRFAMILY"/>
</dbReference>
<dbReference type="SMART" id="SM00822">
    <property type="entry name" value="PKS_KR"/>
    <property type="match status" value="1"/>
</dbReference>
<sequence length="241" mass="26373">MNDSWILVTGGNRGIGSAIVKELRIDHNVVFTSRTPKSSHDENPQSGETFVEHIVCDNCQVEQVETVAKDLLDRYGPPKAVIHNAGVTLDDLHIRQSVEQWRNVIDTNLNAIFYWNKYLLPEMMANGEGTILLISSVTGLKGNIGQTAYGASKAALFGLARSLALEVARFGIRINCLAPGVIDSDMTQSLSPEALKKLRLQIPLRRIGTAEEVAKVARFMISESCEYMTGQTIVLDGGMTA</sequence>
<dbReference type="InterPro" id="IPR057326">
    <property type="entry name" value="KR_dom"/>
</dbReference>
<evidence type="ECO:0000259" key="3">
    <source>
        <dbReference type="SMART" id="SM00822"/>
    </source>
</evidence>
<protein>
    <submittedName>
        <fullName evidence="4">3-oxoacyl-ACP reductase</fullName>
    </submittedName>
</protein>
<dbReference type="Proteomes" id="UP000217979">
    <property type="component" value="Chromosome"/>
</dbReference>
<dbReference type="InterPro" id="IPR002347">
    <property type="entry name" value="SDR_fam"/>
</dbReference>
<feature type="domain" description="Ketoreductase" evidence="3">
    <location>
        <begin position="4"/>
        <end position="180"/>
    </location>
</feature>
<keyword evidence="2" id="KW-0560">Oxidoreductase</keyword>
<evidence type="ECO:0000256" key="1">
    <source>
        <dbReference type="ARBA" id="ARBA00006484"/>
    </source>
</evidence>
<accession>A0A291DS80</accession>
<dbReference type="GO" id="GO:0016491">
    <property type="term" value="F:oxidoreductase activity"/>
    <property type="evidence" value="ECO:0007669"/>
    <property type="project" value="UniProtKB-KW"/>
</dbReference>
<dbReference type="Gene3D" id="3.40.50.720">
    <property type="entry name" value="NAD(P)-binding Rossmann-like Domain"/>
    <property type="match status" value="1"/>
</dbReference>
<dbReference type="RefSeq" id="WP_061273430.1">
    <property type="nucleotide sequence ID" value="NZ_CP023525.1"/>
</dbReference>
<gene>
    <name evidence="4" type="ORF">CO704_00055</name>
</gene>
<dbReference type="PROSITE" id="PS00061">
    <property type="entry name" value="ADH_SHORT"/>
    <property type="match status" value="1"/>
</dbReference>
<name>A0A291DS80_9ENTR</name>
<dbReference type="Pfam" id="PF13561">
    <property type="entry name" value="adh_short_C2"/>
    <property type="match status" value="1"/>
</dbReference>
<reference evidence="4 5" key="1">
    <citation type="submission" date="2017-09" db="EMBL/GenBank/DDBJ databases">
        <title>FDA dAtabase for Regulatory Grade micrObial Sequences (FDA-ARGOS): Supporting development and validation of Infectious Disease Dx tests.</title>
        <authorList>
            <person name="Minogue T."/>
            <person name="Wolcott M."/>
            <person name="Wasieloski L."/>
            <person name="Aguilar W."/>
            <person name="Moore D."/>
            <person name="Tallon L."/>
            <person name="Sadzewicz L."/>
            <person name="Ott S."/>
            <person name="Zhao X."/>
            <person name="Nagaraj S."/>
            <person name="Vavikolanu K."/>
            <person name="Aluvathingal J."/>
            <person name="Nadendla S."/>
            <person name="Sichtig H."/>
        </authorList>
    </citation>
    <scope>NUCLEOTIDE SEQUENCE [LARGE SCALE GENOMIC DNA]</scope>
    <source>
        <strain evidence="4 5">FDAARGOS_392</strain>
    </source>
</reference>
<dbReference type="SUPFAM" id="SSF51735">
    <property type="entry name" value="NAD(P)-binding Rossmann-fold domains"/>
    <property type="match status" value="1"/>
</dbReference>
<organism evidence="4 5">
    <name type="scientific">Cedecea neteri</name>
    <dbReference type="NCBI Taxonomy" id="158822"/>
    <lineage>
        <taxon>Bacteria</taxon>
        <taxon>Pseudomonadati</taxon>
        <taxon>Pseudomonadota</taxon>
        <taxon>Gammaproteobacteria</taxon>
        <taxon>Enterobacterales</taxon>
        <taxon>Enterobacteriaceae</taxon>
        <taxon>Cedecea</taxon>
    </lineage>
</organism>
<dbReference type="InterPro" id="IPR020904">
    <property type="entry name" value="Sc_DH/Rdtase_CS"/>
</dbReference>
<dbReference type="InterPro" id="IPR036291">
    <property type="entry name" value="NAD(P)-bd_dom_sf"/>
</dbReference>
<dbReference type="PANTHER" id="PTHR42879:SF2">
    <property type="entry name" value="3-OXOACYL-[ACYL-CARRIER-PROTEIN] REDUCTASE FABG"/>
    <property type="match status" value="1"/>
</dbReference>
<proteinExistence type="inferred from homology"/>
<dbReference type="EMBL" id="CP023525">
    <property type="protein sequence ID" value="ATF90583.1"/>
    <property type="molecule type" value="Genomic_DNA"/>
</dbReference>
<comment type="similarity">
    <text evidence="1">Belongs to the short-chain dehydrogenases/reductases (SDR) family.</text>
</comment>
<evidence type="ECO:0000256" key="2">
    <source>
        <dbReference type="ARBA" id="ARBA00023002"/>
    </source>
</evidence>
<dbReference type="PRINTS" id="PR00081">
    <property type="entry name" value="GDHRDH"/>
</dbReference>
<dbReference type="GO" id="GO:0032787">
    <property type="term" value="P:monocarboxylic acid metabolic process"/>
    <property type="evidence" value="ECO:0007669"/>
    <property type="project" value="UniProtKB-ARBA"/>
</dbReference>
<dbReference type="AlphaFoldDB" id="A0A291DS80"/>
<dbReference type="InterPro" id="IPR050259">
    <property type="entry name" value="SDR"/>
</dbReference>
<evidence type="ECO:0000313" key="5">
    <source>
        <dbReference type="Proteomes" id="UP000217979"/>
    </source>
</evidence>
<evidence type="ECO:0000313" key="4">
    <source>
        <dbReference type="EMBL" id="ATF90583.1"/>
    </source>
</evidence>
<dbReference type="PANTHER" id="PTHR42879">
    <property type="entry name" value="3-OXOACYL-(ACYL-CARRIER-PROTEIN) REDUCTASE"/>
    <property type="match status" value="1"/>
</dbReference>
<dbReference type="FunFam" id="3.40.50.720:FF:000173">
    <property type="entry name" value="3-oxoacyl-[acyl-carrier protein] reductase"/>
    <property type="match status" value="1"/>
</dbReference>